<organism evidence="1 2">
    <name type="scientific">Candidatus Caccovicinus merdipullorum</name>
    <dbReference type="NCBI Taxonomy" id="2840724"/>
    <lineage>
        <taxon>Bacteria</taxon>
        <taxon>Bacillati</taxon>
        <taxon>Bacillota</taxon>
        <taxon>Clostridia</taxon>
        <taxon>Eubacteriales</taxon>
        <taxon>Candidatus Caccovicinus</taxon>
    </lineage>
</organism>
<proteinExistence type="predicted"/>
<protein>
    <submittedName>
        <fullName evidence="1">DUF2200 domain-containing protein</fullName>
    </submittedName>
</protein>
<gene>
    <name evidence="1" type="ORF">IAB60_05835</name>
</gene>
<dbReference type="Proteomes" id="UP000886860">
    <property type="component" value="Unassembled WGS sequence"/>
</dbReference>
<evidence type="ECO:0000313" key="1">
    <source>
        <dbReference type="EMBL" id="HIT41606.1"/>
    </source>
</evidence>
<dbReference type="EMBL" id="DVKS01000097">
    <property type="protein sequence ID" value="HIT41606.1"/>
    <property type="molecule type" value="Genomic_DNA"/>
</dbReference>
<dbReference type="InterPro" id="IPR014580">
    <property type="entry name" value="UCP033199"/>
</dbReference>
<comment type="caution">
    <text evidence="1">The sequence shown here is derived from an EMBL/GenBank/DDBJ whole genome shotgun (WGS) entry which is preliminary data.</text>
</comment>
<accession>A0A9D1KFT3</accession>
<reference evidence="1" key="1">
    <citation type="submission" date="2020-10" db="EMBL/GenBank/DDBJ databases">
        <authorList>
            <person name="Gilroy R."/>
        </authorList>
    </citation>
    <scope>NUCLEOTIDE SEQUENCE</scope>
    <source>
        <strain evidence="1">CHK123-3438</strain>
    </source>
</reference>
<dbReference type="PIRSF" id="PIRSF033199">
    <property type="entry name" value="UCP033199"/>
    <property type="match status" value="1"/>
</dbReference>
<reference evidence="1" key="2">
    <citation type="journal article" date="2021" name="PeerJ">
        <title>Extensive microbial diversity within the chicken gut microbiome revealed by metagenomics and culture.</title>
        <authorList>
            <person name="Gilroy R."/>
            <person name="Ravi A."/>
            <person name="Getino M."/>
            <person name="Pursley I."/>
            <person name="Horton D.L."/>
            <person name="Alikhan N.F."/>
            <person name="Baker D."/>
            <person name="Gharbi K."/>
            <person name="Hall N."/>
            <person name="Watson M."/>
            <person name="Adriaenssens E.M."/>
            <person name="Foster-Nyarko E."/>
            <person name="Jarju S."/>
            <person name="Secka A."/>
            <person name="Antonio M."/>
            <person name="Oren A."/>
            <person name="Chaudhuri R.R."/>
            <person name="La Ragione R."/>
            <person name="Hildebrand F."/>
            <person name="Pallen M.J."/>
        </authorList>
    </citation>
    <scope>NUCLEOTIDE SEQUENCE</scope>
    <source>
        <strain evidence="1">CHK123-3438</strain>
    </source>
</reference>
<sequence length="118" mass="13359">MNNEKVYAMPFAKVYPLLLAKAERKGRTGGEVNEIICWLTGYPPEEIENAAAGSVTYGDFFQNAPDPNPNRRLIKGTVCGVRVESIEEPLMQEIRYLDKLIDELAKGKSMDKILRKER</sequence>
<dbReference type="Gene3D" id="1.10.8.290">
    <property type="entry name" value="uncharacterized protein sp1917 domain"/>
    <property type="match status" value="1"/>
</dbReference>
<evidence type="ECO:0000313" key="2">
    <source>
        <dbReference type="Proteomes" id="UP000886860"/>
    </source>
</evidence>
<dbReference type="InterPro" id="IPR023204">
    <property type="entry name" value="SP1917_dom_sf"/>
</dbReference>
<dbReference type="Pfam" id="PF09966">
    <property type="entry name" value="DUF2200"/>
    <property type="match status" value="1"/>
</dbReference>
<name>A0A9D1KFT3_9FIRM</name>
<dbReference type="AlphaFoldDB" id="A0A9D1KFT3"/>